<evidence type="ECO:0000313" key="9">
    <source>
        <dbReference type="Proteomes" id="UP000735302"/>
    </source>
</evidence>
<dbReference type="Pfam" id="PF00002">
    <property type="entry name" value="7tm_2"/>
    <property type="match status" value="1"/>
</dbReference>
<feature type="transmembrane region" description="Helical" evidence="6">
    <location>
        <begin position="681"/>
        <end position="702"/>
    </location>
</feature>
<evidence type="ECO:0000259" key="7">
    <source>
        <dbReference type="PROSITE" id="PS50261"/>
    </source>
</evidence>
<reference evidence="8 9" key="1">
    <citation type="journal article" date="2021" name="Elife">
        <title>Chloroplast acquisition without the gene transfer in kleptoplastic sea slugs, Plakobranchus ocellatus.</title>
        <authorList>
            <person name="Maeda T."/>
            <person name="Takahashi S."/>
            <person name="Yoshida T."/>
            <person name="Shimamura S."/>
            <person name="Takaki Y."/>
            <person name="Nagai Y."/>
            <person name="Toyoda A."/>
            <person name="Suzuki Y."/>
            <person name="Arimoto A."/>
            <person name="Ishii H."/>
            <person name="Satoh N."/>
            <person name="Nishiyama T."/>
            <person name="Hasebe M."/>
            <person name="Maruyama T."/>
            <person name="Minagawa J."/>
            <person name="Obokata J."/>
            <person name="Shigenobu S."/>
        </authorList>
    </citation>
    <scope>NUCLEOTIDE SEQUENCE [LARGE SCALE GENOMIC DNA]</scope>
</reference>
<keyword evidence="4 6" id="KW-0472">Membrane</keyword>
<dbReference type="Proteomes" id="UP000735302">
    <property type="component" value="Unassembled WGS sequence"/>
</dbReference>
<gene>
    <name evidence="8" type="ORF">PoB_000698000</name>
</gene>
<dbReference type="GO" id="GO:0007166">
    <property type="term" value="P:cell surface receptor signaling pathway"/>
    <property type="evidence" value="ECO:0007669"/>
    <property type="project" value="InterPro"/>
</dbReference>
<keyword evidence="2 6" id="KW-0812">Transmembrane</keyword>
<feature type="transmembrane region" description="Helical" evidence="6">
    <location>
        <begin position="774"/>
        <end position="797"/>
    </location>
</feature>
<dbReference type="Gene3D" id="1.20.1070.10">
    <property type="entry name" value="Rhodopsin 7-helix transmembrane proteins"/>
    <property type="match status" value="1"/>
</dbReference>
<dbReference type="InterPro" id="IPR053231">
    <property type="entry name" value="GPCR_LN-TM7"/>
</dbReference>
<dbReference type="InterPro" id="IPR000832">
    <property type="entry name" value="GPCR_2_secretin-like"/>
</dbReference>
<evidence type="ECO:0000256" key="2">
    <source>
        <dbReference type="ARBA" id="ARBA00022692"/>
    </source>
</evidence>
<sequence>MSTSPSFMTTRITLGEVKFPWKTGDDPLAYSEKYCMRSCGGPEEEVLHWDPRCYPCPALISVKNALIGSKKSFQKWSLTIRCDYYQTVYHVTSEDVFLKETSAQSEICTVSISEPLASPPPESCSSYEFWSRKKIELKTCNNSDPMLLWLCLLVDELAFSTSKGGHNLFCMLCRGETPTKFIRRVTPQTIVPTIIYSEITGPYEPMPVSPLSLLLGISRRGRPELPKCSNITYWNDDGECQPALCTAGKLPDENGECLSAIEQIRGLGYKLFIVFYPEKPQRVTAEDVKAVADRISERISEISLECNVNTNITVFYNTTLSEGELQKITVTAYFVGNDSVGRDVYEGDLLELFSEVWNLENTGESFINLTIKPAMLGDEFRFFNQKQMENIDAIEELESENKLNSEPYVPIEEDFYDYIYSDLNDPFQIPLFTSPPPRTTPQFLPIHSTMAPSSTTKSTGEPKSSKVLYIHRYTTRFDRVALWALKDKFIDVTPSLLCPHVSINTSNTTLNGNFPKFSFLFMGEIVNIPNMKQVSLLDGDVYLCTALYRKLTAPLLMRTSQSTIEKVRYYLEMICVALSVICLLLSALTYCLFPTLRSLPGLNNLSLCLSLAVAQICLLVTAQWGVNEHMSKRYCLIHAILLHYSWLAAFAWMSVCCIHMFRVFTAHDNKFTDNRSDKKRFLHYCVYGFGIPALIVIATISINSSTTSGDSIGYNTSNCFLDTRRSIWTIVLSLLTPLCLVILTNSIMFVLTIKEIIHVTNLQEHRRSRDRQGVLTYVKLSTLTGILGAVVVIAVQLDIAVLTLLTSPLMALQGVFIFVSFTCNARVWRLYLDLLSRWGLTCLPEREKTSSTASTAVRTASSSSKVQTASSRI</sequence>
<evidence type="ECO:0000313" key="8">
    <source>
        <dbReference type="EMBL" id="GFN80474.1"/>
    </source>
</evidence>
<dbReference type="PROSITE" id="PS50261">
    <property type="entry name" value="G_PROTEIN_RECEP_F2_4"/>
    <property type="match status" value="1"/>
</dbReference>
<dbReference type="GO" id="GO:0016020">
    <property type="term" value="C:membrane"/>
    <property type="evidence" value="ECO:0007669"/>
    <property type="project" value="UniProtKB-SubCell"/>
</dbReference>
<evidence type="ECO:0000256" key="3">
    <source>
        <dbReference type="ARBA" id="ARBA00022989"/>
    </source>
</evidence>
<evidence type="ECO:0000256" key="6">
    <source>
        <dbReference type="SAM" id="Phobius"/>
    </source>
</evidence>
<dbReference type="InterPro" id="IPR017981">
    <property type="entry name" value="GPCR_2-like_7TM"/>
</dbReference>
<keyword evidence="9" id="KW-1185">Reference proteome</keyword>
<evidence type="ECO:0000256" key="4">
    <source>
        <dbReference type="ARBA" id="ARBA00023136"/>
    </source>
</evidence>
<dbReference type="CDD" id="cd15039">
    <property type="entry name" value="7tmB3_Methuselah-like"/>
    <property type="match status" value="1"/>
</dbReference>
<dbReference type="GO" id="GO:0004930">
    <property type="term" value="F:G protein-coupled receptor activity"/>
    <property type="evidence" value="ECO:0007669"/>
    <property type="project" value="InterPro"/>
</dbReference>
<feature type="region of interest" description="Disordered" evidence="5">
    <location>
        <begin position="853"/>
        <end position="873"/>
    </location>
</feature>
<feature type="transmembrane region" description="Helical" evidence="6">
    <location>
        <begin position="809"/>
        <end position="828"/>
    </location>
</feature>
<comment type="subcellular location">
    <subcellularLocation>
        <location evidence="1">Membrane</location>
        <topology evidence="1">Multi-pass membrane protein</topology>
    </subcellularLocation>
</comment>
<dbReference type="PANTHER" id="PTHR45902:SF1">
    <property type="entry name" value="LATROPHILIN RECEPTOR-LIKE PROTEIN A"/>
    <property type="match status" value="1"/>
</dbReference>
<comment type="caution">
    <text evidence="8">The sequence shown here is derived from an EMBL/GenBank/DDBJ whole genome shotgun (WGS) entry which is preliminary data.</text>
</comment>
<keyword evidence="8" id="KW-0675">Receptor</keyword>
<feature type="transmembrane region" description="Helical" evidence="6">
    <location>
        <begin position="605"/>
        <end position="624"/>
    </location>
</feature>
<protein>
    <submittedName>
        <fullName evidence="8">Adhesion g protein-coupled receptor l3</fullName>
    </submittedName>
</protein>
<feature type="transmembrane region" description="Helical" evidence="6">
    <location>
        <begin position="727"/>
        <end position="753"/>
    </location>
</feature>
<dbReference type="EMBL" id="BLXT01000825">
    <property type="protein sequence ID" value="GFN80474.1"/>
    <property type="molecule type" value="Genomic_DNA"/>
</dbReference>
<dbReference type="AlphaFoldDB" id="A0AAV3YCM5"/>
<evidence type="ECO:0000256" key="5">
    <source>
        <dbReference type="SAM" id="MobiDB-lite"/>
    </source>
</evidence>
<proteinExistence type="predicted"/>
<feature type="transmembrane region" description="Helical" evidence="6">
    <location>
        <begin position="569"/>
        <end position="593"/>
    </location>
</feature>
<feature type="domain" description="G-protein coupled receptors family 2 profile 2" evidence="7">
    <location>
        <begin position="568"/>
        <end position="825"/>
    </location>
</feature>
<keyword evidence="3 6" id="KW-1133">Transmembrane helix</keyword>
<accession>A0AAV3YCM5</accession>
<organism evidence="8 9">
    <name type="scientific">Plakobranchus ocellatus</name>
    <dbReference type="NCBI Taxonomy" id="259542"/>
    <lineage>
        <taxon>Eukaryota</taxon>
        <taxon>Metazoa</taxon>
        <taxon>Spiralia</taxon>
        <taxon>Lophotrochozoa</taxon>
        <taxon>Mollusca</taxon>
        <taxon>Gastropoda</taxon>
        <taxon>Heterobranchia</taxon>
        <taxon>Euthyneura</taxon>
        <taxon>Panpulmonata</taxon>
        <taxon>Sacoglossa</taxon>
        <taxon>Placobranchoidea</taxon>
        <taxon>Plakobranchidae</taxon>
        <taxon>Plakobranchus</taxon>
    </lineage>
</organism>
<dbReference type="PANTHER" id="PTHR45902">
    <property type="entry name" value="LATROPHILIN RECEPTOR-LIKE PROTEIN A"/>
    <property type="match status" value="1"/>
</dbReference>
<evidence type="ECO:0000256" key="1">
    <source>
        <dbReference type="ARBA" id="ARBA00004141"/>
    </source>
</evidence>
<feature type="transmembrane region" description="Helical" evidence="6">
    <location>
        <begin position="636"/>
        <end position="661"/>
    </location>
</feature>
<name>A0AAV3YCM5_9GAST</name>